<organism evidence="8 9">
    <name type="scientific">Ferroacidibacillus organovorans</name>
    <dbReference type="NCBI Taxonomy" id="1765683"/>
    <lineage>
        <taxon>Bacteria</taxon>
        <taxon>Bacillati</taxon>
        <taxon>Bacillota</taxon>
        <taxon>Bacilli</taxon>
        <taxon>Bacillales</taxon>
        <taxon>Alicyclobacillaceae</taxon>
        <taxon>Ferroacidibacillus</taxon>
    </lineage>
</organism>
<comment type="cofactor">
    <cofactor evidence="1">
        <name>Mo-bis(molybdopterin guanine dinucleotide)</name>
        <dbReference type="ChEBI" id="CHEBI:60539"/>
    </cofactor>
</comment>
<keyword evidence="4" id="KW-0560">Oxidoreductase</keyword>
<dbReference type="Pfam" id="PF04879">
    <property type="entry name" value="Molybdop_Fe4S4"/>
    <property type="match status" value="1"/>
</dbReference>
<dbReference type="Gene3D" id="3.30.2070.10">
    <property type="entry name" value="Formate dehydrogenase/DMSO reductase"/>
    <property type="match status" value="1"/>
</dbReference>
<dbReference type="InterPro" id="IPR006655">
    <property type="entry name" value="Mopterin_OxRdtase_prok_CS"/>
</dbReference>
<dbReference type="RefSeq" id="WP_067713221.1">
    <property type="nucleotide sequence ID" value="NZ_LPVJ01000011.1"/>
</dbReference>
<dbReference type="GO" id="GO:0016491">
    <property type="term" value="F:oxidoreductase activity"/>
    <property type="evidence" value="ECO:0007669"/>
    <property type="project" value="UniProtKB-KW"/>
</dbReference>
<sequence length="654" mass="72956">MNWVKTACPLDCYDTCGMLARIDGGKIVEVKGDPDHPITKGRLCVRGHNLTKRHGHPNRLKTPLKRTGNGWEAISWERAYQEIAERMRRAIDVHGPQSIMHSYDYGSSGLTKSLIDRFFYALDGFTETVGSLCWEAGLAAQTLDFGEARSHSPEDMAMHSKHIVLWGRNAGVTNQHLIPFLAQAKARGATLAIVNPLPTPLDRMADCIVRPKPGSDGALALGLCRQLVVDERYDQEFVRMHVQGFPSFRALLETYDQAHVTKVCGISPEAFTALANLYAKKPTATLLGIGLQRYRNGGHTIRAIDALCAITGQIGVPGGGANYANREVARFVNWDYLSGKREVQRRVMSRTTQAEEILRANPKVDVLVVSRTNLLRQVPNTHAMRQAIAHIGTKVVIDMFMTETALVADYVLPTTSIFEEEDAMVTTMWNPYATYANPVVVPPEGVKPDWKIFYELADAMNLNVEKVDPQTAIQMAMGLTDEELRVWQSTGHRKFPIASVAYGDYSFLTNSGKIELISDEVDVFQTASDDELHAEYPYRLLTIHPAYRQNSQIEGANSQGEIPLLYVSDAVMIREQLQQQEMVMVQTSVGHIEAYVKSVPSASRDDVLWLEVGLRGINEITPSHKADLGDSSAQYDLWCRIQKPRHSIDVRHSD</sequence>
<dbReference type="Gene3D" id="3.40.50.740">
    <property type="match status" value="1"/>
</dbReference>
<dbReference type="PANTHER" id="PTHR43742:SF6">
    <property type="entry name" value="OXIDOREDUCTASE YYAE-RELATED"/>
    <property type="match status" value="1"/>
</dbReference>
<evidence type="ECO:0000259" key="7">
    <source>
        <dbReference type="PROSITE" id="PS51669"/>
    </source>
</evidence>
<dbReference type="EMBL" id="LPVJ01000011">
    <property type="protein sequence ID" value="KUO96544.1"/>
    <property type="molecule type" value="Genomic_DNA"/>
</dbReference>
<dbReference type="CDD" id="cd02766">
    <property type="entry name" value="MopB_3"/>
    <property type="match status" value="1"/>
</dbReference>
<dbReference type="OrthoDB" id="9803192at2"/>
<keyword evidence="9" id="KW-1185">Reference proteome</keyword>
<dbReference type="Gene3D" id="3.40.228.10">
    <property type="entry name" value="Dimethylsulfoxide Reductase, domain 2"/>
    <property type="match status" value="1"/>
</dbReference>
<dbReference type="PROSITE" id="PS00490">
    <property type="entry name" value="MOLYBDOPTERIN_PROK_2"/>
    <property type="match status" value="1"/>
</dbReference>
<accession>A0A117SY75</accession>
<dbReference type="SUPFAM" id="SSF50692">
    <property type="entry name" value="ADC-like"/>
    <property type="match status" value="1"/>
</dbReference>
<dbReference type="SMART" id="SM00926">
    <property type="entry name" value="Molybdop_Fe4S4"/>
    <property type="match status" value="1"/>
</dbReference>
<dbReference type="Proteomes" id="UP000053557">
    <property type="component" value="Unassembled WGS sequence"/>
</dbReference>
<dbReference type="GO" id="GO:0046872">
    <property type="term" value="F:metal ion binding"/>
    <property type="evidence" value="ECO:0007669"/>
    <property type="project" value="UniProtKB-KW"/>
</dbReference>
<feature type="domain" description="4Fe-4S Mo/W bis-MGD-type" evidence="7">
    <location>
        <begin position="1"/>
        <end position="58"/>
    </location>
</feature>
<evidence type="ECO:0000313" key="9">
    <source>
        <dbReference type="Proteomes" id="UP000053557"/>
    </source>
</evidence>
<name>A0A117SY75_9BACL</name>
<dbReference type="PROSITE" id="PS51669">
    <property type="entry name" value="4FE4S_MOW_BIS_MGD"/>
    <property type="match status" value="1"/>
</dbReference>
<dbReference type="GO" id="GO:0051536">
    <property type="term" value="F:iron-sulfur cluster binding"/>
    <property type="evidence" value="ECO:0007669"/>
    <property type="project" value="UniProtKB-KW"/>
</dbReference>
<evidence type="ECO:0000256" key="3">
    <source>
        <dbReference type="ARBA" id="ARBA00022723"/>
    </source>
</evidence>
<gene>
    <name evidence="8" type="ORF">ATW55_00190</name>
</gene>
<evidence type="ECO:0000256" key="2">
    <source>
        <dbReference type="ARBA" id="ARBA00022505"/>
    </source>
</evidence>
<keyword evidence="2" id="KW-0500">Molybdenum</keyword>
<evidence type="ECO:0000313" key="8">
    <source>
        <dbReference type="EMBL" id="KUO96544.1"/>
    </source>
</evidence>
<keyword evidence="6" id="KW-0411">Iron-sulfur</keyword>
<proteinExistence type="predicted"/>
<dbReference type="AlphaFoldDB" id="A0A117SY75"/>
<keyword evidence="3" id="KW-0479">Metal-binding</keyword>
<comment type="caution">
    <text evidence="8">The sequence shown here is derived from an EMBL/GenBank/DDBJ whole genome shotgun (WGS) entry which is preliminary data.</text>
</comment>
<keyword evidence="5" id="KW-0408">Iron</keyword>
<dbReference type="SUPFAM" id="SSF53706">
    <property type="entry name" value="Formate dehydrogenase/DMSO reductase, domains 1-3"/>
    <property type="match status" value="1"/>
</dbReference>
<dbReference type="InterPro" id="IPR006963">
    <property type="entry name" value="Mopterin_OxRdtase_4Fe-4S_dom"/>
</dbReference>
<evidence type="ECO:0000256" key="4">
    <source>
        <dbReference type="ARBA" id="ARBA00023002"/>
    </source>
</evidence>
<dbReference type="Gene3D" id="2.40.40.20">
    <property type="match status" value="1"/>
</dbReference>
<dbReference type="Pfam" id="PF00384">
    <property type="entry name" value="Molybdopterin"/>
    <property type="match status" value="1"/>
</dbReference>
<evidence type="ECO:0000256" key="1">
    <source>
        <dbReference type="ARBA" id="ARBA00001942"/>
    </source>
</evidence>
<evidence type="ECO:0000256" key="6">
    <source>
        <dbReference type="ARBA" id="ARBA00023014"/>
    </source>
</evidence>
<dbReference type="InterPro" id="IPR050612">
    <property type="entry name" value="Prok_Mopterin_Oxidored"/>
</dbReference>
<dbReference type="InterPro" id="IPR006656">
    <property type="entry name" value="Mopterin_OxRdtase"/>
</dbReference>
<evidence type="ECO:0000256" key="5">
    <source>
        <dbReference type="ARBA" id="ARBA00023004"/>
    </source>
</evidence>
<dbReference type="PANTHER" id="PTHR43742">
    <property type="entry name" value="TRIMETHYLAMINE-N-OXIDE REDUCTASE"/>
    <property type="match status" value="1"/>
</dbReference>
<reference evidence="8 9" key="1">
    <citation type="submission" date="2015-12" db="EMBL/GenBank/DDBJ databases">
        <title>Draft genome sequence of Acidibacillus ferrooxidans ITV001, isolated from a chalcopyrite acid mine drainage site in Brazil.</title>
        <authorList>
            <person name="Dall'Agnol H."/>
            <person name="Nancucheo I."/>
            <person name="Johnson B."/>
            <person name="Oliveira R."/>
            <person name="Leite L."/>
            <person name="Pylro V."/>
            <person name="Nunes G.L."/>
            <person name="Tzotzos G."/>
            <person name="Fernandes G.R."/>
            <person name="Dutra J."/>
            <person name="Orellana S.C."/>
            <person name="Oliveira G."/>
        </authorList>
    </citation>
    <scope>NUCLEOTIDE SEQUENCE [LARGE SCALE GENOMIC DNA]</scope>
    <source>
        <strain evidence="9">ITV01</strain>
    </source>
</reference>
<dbReference type="Gene3D" id="2.20.25.90">
    <property type="entry name" value="ADC-like domains"/>
    <property type="match status" value="1"/>
</dbReference>
<dbReference type="InterPro" id="IPR009010">
    <property type="entry name" value="Asp_de-COase-like_dom_sf"/>
</dbReference>
<protein>
    <recommendedName>
        <fullName evidence="7">4Fe-4S Mo/W bis-MGD-type domain-containing protein</fullName>
    </recommendedName>
</protein>